<sequence>MDSHLSHTPGQRGYSRKLAEEFCALSRRILREANSGVPRDEFTRMVLSEFIEFSGCDEVEMRVNEGSRYYRGVLKTGPDGKFRFSLKTNDCPQAQEAFSGDESEDQNVTRMLQKLARGDYDSKQPGFTANGAFLIANCATPVMFEGRAITVRSVYQSLAILPFTIADNSHGLIILKSRQPGFFRELEVEFYQGVAQSLGVAFADRRAQAALRERVKELTCLYELDQVLSREEKDIGEIMKAAAEKLPPAWLHSDIASACIELDGIRYETSGFKNAVHRQSAVIRVHGVPRGKVEVVYREPRPVLDEGPFLKEERNLIEAVAREIGLFIERWEAREEKARLELQLRHADRLATIGQLAAGIAHELNEPLASILGFSQLLQKMPGMPEPALRDLDRIVKAALHARGVINKLMFFARPRPPQQMSISVNQLITESMYFVQSRCAKAGVQVVYDLAPDLPEIQADPTQLQQVVINLAVNAVQAMPGGGTLTLATRKKDGFIALIVQDTGVGMSEEVKAQIFLPFFTTKPVGEGTGLGLSVVHGIVTAHGGRINVESAPGKGSRFEVLLPLLTPKELQERR</sequence>
<gene>
    <name evidence="11" type="ORF">ENP62_02180</name>
    <name evidence="10" type="ORF">ENP94_01045</name>
</gene>
<dbReference type="EMBL" id="DSKA01000162">
    <property type="protein sequence ID" value="HEE18343.1"/>
    <property type="molecule type" value="Genomic_DNA"/>
</dbReference>
<dbReference type="GO" id="GO:0000155">
    <property type="term" value="F:phosphorelay sensor kinase activity"/>
    <property type="evidence" value="ECO:0007669"/>
    <property type="project" value="InterPro"/>
</dbReference>
<evidence type="ECO:0000313" key="10">
    <source>
        <dbReference type="EMBL" id="HEA86581.1"/>
    </source>
</evidence>
<evidence type="ECO:0000256" key="4">
    <source>
        <dbReference type="ARBA" id="ARBA00022679"/>
    </source>
</evidence>
<evidence type="ECO:0000259" key="9">
    <source>
        <dbReference type="PROSITE" id="PS50109"/>
    </source>
</evidence>
<dbReference type="Gene3D" id="3.30.565.10">
    <property type="entry name" value="Histidine kinase-like ATPase, C-terminal domain"/>
    <property type="match status" value="1"/>
</dbReference>
<evidence type="ECO:0000256" key="3">
    <source>
        <dbReference type="ARBA" id="ARBA00022553"/>
    </source>
</evidence>
<dbReference type="EMBL" id="DSLG01000002">
    <property type="protein sequence ID" value="HEA86581.1"/>
    <property type="molecule type" value="Genomic_DNA"/>
</dbReference>
<dbReference type="Gene3D" id="3.30.450.40">
    <property type="match status" value="1"/>
</dbReference>
<keyword evidence="8" id="KW-0902">Two-component regulatory system</keyword>
<evidence type="ECO:0000256" key="1">
    <source>
        <dbReference type="ARBA" id="ARBA00000085"/>
    </source>
</evidence>
<dbReference type="EC" id="2.7.13.3" evidence="2"/>
<dbReference type="InterPro" id="IPR004358">
    <property type="entry name" value="Sig_transdc_His_kin-like_C"/>
</dbReference>
<evidence type="ECO:0000256" key="5">
    <source>
        <dbReference type="ARBA" id="ARBA00022741"/>
    </source>
</evidence>
<dbReference type="SMART" id="SM00387">
    <property type="entry name" value="HATPase_c"/>
    <property type="match status" value="1"/>
</dbReference>
<dbReference type="GO" id="GO:0005524">
    <property type="term" value="F:ATP binding"/>
    <property type="evidence" value="ECO:0007669"/>
    <property type="project" value="UniProtKB-KW"/>
</dbReference>
<dbReference type="PROSITE" id="PS50109">
    <property type="entry name" value="HIS_KIN"/>
    <property type="match status" value="1"/>
</dbReference>
<dbReference type="Pfam" id="PF00512">
    <property type="entry name" value="HisKA"/>
    <property type="match status" value="1"/>
</dbReference>
<dbReference type="InterPro" id="IPR003661">
    <property type="entry name" value="HisK_dim/P_dom"/>
</dbReference>
<dbReference type="InterPro" id="IPR029016">
    <property type="entry name" value="GAF-like_dom_sf"/>
</dbReference>
<dbReference type="CDD" id="cd00082">
    <property type="entry name" value="HisKA"/>
    <property type="match status" value="1"/>
</dbReference>
<organism evidence="10">
    <name type="scientific">candidate division WOR-3 bacterium</name>
    <dbReference type="NCBI Taxonomy" id="2052148"/>
    <lineage>
        <taxon>Bacteria</taxon>
        <taxon>Bacteria division WOR-3</taxon>
    </lineage>
</organism>
<comment type="catalytic activity">
    <reaction evidence="1">
        <text>ATP + protein L-histidine = ADP + protein N-phospho-L-histidine.</text>
        <dbReference type="EC" id="2.7.13.3"/>
    </reaction>
</comment>
<dbReference type="AlphaFoldDB" id="A0A7C1SCE0"/>
<comment type="caution">
    <text evidence="10">The sequence shown here is derived from an EMBL/GenBank/DDBJ whole genome shotgun (WGS) entry which is preliminary data.</text>
</comment>
<proteinExistence type="predicted"/>
<dbReference type="SMART" id="SM00388">
    <property type="entry name" value="HisKA"/>
    <property type="match status" value="1"/>
</dbReference>
<dbReference type="PRINTS" id="PR00344">
    <property type="entry name" value="BCTRLSENSOR"/>
</dbReference>
<dbReference type="InterPro" id="IPR036097">
    <property type="entry name" value="HisK_dim/P_sf"/>
</dbReference>
<reference evidence="10" key="1">
    <citation type="journal article" date="2020" name="mSystems">
        <title>Genome- and Community-Level Interaction Insights into Carbon Utilization and Element Cycling Functions of Hydrothermarchaeota in Hydrothermal Sediment.</title>
        <authorList>
            <person name="Zhou Z."/>
            <person name="Liu Y."/>
            <person name="Xu W."/>
            <person name="Pan J."/>
            <person name="Luo Z.H."/>
            <person name="Li M."/>
        </authorList>
    </citation>
    <scope>NUCLEOTIDE SEQUENCE [LARGE SCALE GENOMIC DNA]</scope>
    <source>
        <strain evidence="11">SpSt-236</strain>
        <strain evidence="10">SpSt-265</strain>
    </source>
</reference>
<evidence type="ECO:0000256" key="2">
    <source>
        <dbReference type="ARBA" id="ARBA00012438"/>
    </source>
</evidence>
<dbReference type="SUPFAM" id="SSF55781">
    <property type="entry name" value="GAF domain-like"/>
    <property type="match status" value="1"/>
</dbReference>
<keyword evidence="7" id="KW-0067">ATP-binding</keyword>
<dbReference type="PANTHER" id="PTHR43065:SF46">
    <property type="entry name" value="C4-DICARBOXYLATE TRANSPORT SENSOR PROTEIN DCTB"/>
    <property type="match status" value="1"/>
</dbReference>
<accession>A0A7C1SCE0</accession>
<evidence type="ECO:0000256" key="8">
    <source>
        <dbReference type="ARBA" id="ARBA00023012"/>
    </source>
</evidence>
<keyword evidence="3" id="KW-0597">Phosphoprotein</keyword>
<dbReference type="SUPFAM" id="SSF47384">
    <property type="entry name" value="Homodimeric domain of signal transducing histidine kinase"/>
    <property type="match status" value="1"/>
</dbReference>
<protein>
    <recommendedName>
        <fullName evidence="2">histidine kinase</fullName>
        <ecNumber evidence="2">2.7.13.3</ecNumber>
    </recommendedName>
</protein>
<dbReference type="InterPro" id="IPR036890">
    <property type="entry name" value="HATPase_C_sf"/>
</dbReference>
<name>A0A7C1SCE0_UNCW3</name>
<dbReference type="PANTHER" id="PTHR43065">
    <property type="entry name" value="SENSOR HISTIDINE KINASE"/>
    <property type="match status" value="1"/>
</dbReference>
<feature type="domain" description="Histidine kinase" evidence="9">
    <location>
        <begin position="359"/>
        <end position="568"/>
    </location>
</feature>
<dbReference type="Gene3D" id="1.10.287.130">
    <property type="match status" value="1"/>
</dbReference>
<evidence type="ECO:0000313" key="11">
    <source>
        <dbReference type="EMBL" id="HEE18343.1"/>
    </source>
</evidence>
<dbReference type="InterPro" id="IPR003594">
    <property type="entry name" value="HATPase_dom"/>
</dbReference>
<keyword evidence="6" id="KW-0418">Kinase</keyword>
<evidence type="ECO:0000256" key="7">
    <source>
        <dbReference type="ARBA" id="ARBA00022840"/>
    </source>
</evidence>
<dbReference type="SUPFAM" id="SSF55874">
    <property type="entry name" value="ATPase domain of HSP90 chaperone/DNA topoisomerase II/histidine kinase"/>
    <property type="match status" value="1"/>
</dbReference>
<dbReference type="InterPro" id="IPR005467">
    <property type="entry name" value="His_kinase_dom"/>
</dbReference>
<dbReference type="Pfam" id="PF02518">
    <property type="entry name" value="HATPase_c"/>
    <property type="match status" value="1"/>
</dbReference>
<evidence type="ECO:0000256" key="6">
    <source>
        <dbReference type="ARBA" id="ARBA00022777"/>
    </source>
</evidence>
<keyword evidence="5" id="KW-0547">Nucleotide-binding</keyword>
<keyword evidence="4" id="KW-0808">Transferase</keyword>